<dbReference type="CDD" id="cd06464">
    <property type="entry name" value="ACD_sHsps-like"/>
    <property type="match status" value="1"/>
</dbReference>
<evidence type="ECO:0000313" key="4">
    <source>
        <dbReference type="EMBL" id="MBU2711970.1"/>
    </source>
</evidence>
<dbReference type="InterPro" id="IPR031107">
    <property type="entry name" value="Small_HSP"/>
</dbReference>
<feature type="domain" description="SHSP" evidence="3">
    <location>
        <begin position="36"/>
        <end position="148"/>
    </location>
</feature>
<sequence length="148" mass="17045">MSMVPWNPFSELETLLDRYQRLSGKSTQSPSGREAMKVNDWSPAVDISETAEEYLIKAELPEIRKEDVKVTVEEGVLTIQGERKYESEDKNRKHHRVERFYGSFARSFHLPEDTDTSAIRAEFADGMLNLHLPKMEKPTSRSVEIDIS</sequence>
<dbReference type="SUPFAM" id="SSF49764">
    <property type="entry name" value="HSP20-like chaperones"/>
    <property type="match status" value="1"/>
</dbReference>
<organism evidence="4 5">
    <name type="scientific">Zooshikella harenae</name>
    <dbReference type="NCBI Taxonomy" id="2827238"/>
    <lineage>
        <taxon>Bacteria</taxon>
        <taxon>Pseudomonadati</taxon>
        <taxon>Pseudomonadota</taxon>
        <taxon>Gammaproteobacteria</taxon>
        <taxon>Oceanospirillales</taxon>
        <taxon>Zooshikellaceae</taxon>
        <taxon>Zooshikella</taxon>
    </lineage>
</organism>
<comment type="caution">
    <text evidence="4">The sequence shown here is derived from an EMBL/GenBank/DDBJ whole genome shotgun (WGS) entry which is preliminary data.</text>
</comment>
<protein>
    <submittedName>
        <fullName evidence="4">Hsp20/alpha crystallin family protein</fullName>
    </submittedName>
</protein>
<evidence type="ECO:0000256" key="1">
    <source>
        <dbReference type="PROSITE-ProRule" id="PRU00285"/>
    </source>
</evidence>
<dbReference type="InterPro" id="IPR008978">
    <property type="entry name" value="HSP20-like_chaperone"/>
</dbReference>
<evidence type="ECO:0000259" key="3">
    <source>
        <dbReference type="PROSITE" id="PS01031"/>
    </source>
</evidence>
<dbReference type="EMBL" id="JAGSOY010000028">
    <property type="protein sequence ID" value="MBU2711970.1"/>
    <property type="molecule type" value="Genomic_DNA"/>
</dbReference>
<dbReference type="Pfam" id="PF00011">
    <property type="entry name" value="HSP20"/>
    <property type="match status" value="1"/>
</dbReference>
<dbReference type="PROSITE" id="PS01031">
    <property type="entry name" value="SHSP"/>
    <property type="match status" value="1"/>
</dbReference>
<evidence type="ECO:0000256" key="2">
    <source>
        <dbReference type="RuleBase" id="RU003616"/>
    </source>
</evidence>
<dbReference type="RefSeq" id="WP_215820126.1">
    <property type="nucleotide sequence ID" value="NZ_JAGSOY010000028.1"/>
</dbReference>
<proteinExistence type="inferred from homology"/>
<accession>A0ABS5ZDD2</accession>
<dbReference type="Gene3D" id="2.60.40.790">
    <property type="match status" value="1"/>
</dbReference>
<comment type="similarity">
    <text evidence="1 2">Belongs to the small heat shock protein (HSP20) family.</text>
</comment>
<gene>
    <name evidence="4" type="ORF">KCG35_12945</name>
</gene>
<keyword evidence="5" id="KW-1185">Reference proteome</keyword>
<evidence type="ECO:0000313" key="5">
    <source>
        <dbReference type="Proteomes" id="UP000690515"/>
    </source>
</evidence>
<name>A0ABS5ZDD2_9GAMM</name>
<dbReference type="Proteomes" id="UP000690515">
    <property type="component" value="Unassembled WGS sequence"/>
</dbReference>
<reference evidence="4 5" key="1">
    <citation type="submission" date="2021-04" db="EMBL/GenBank/DDBJ databases">
        <authorList>
            <person name="Pira H."/>
            <person name="Risdian C."/>
            <person name="Wink J."/>
        </authorList>
    </citation>
    <scope>NUCLEOTIDE SEQUENCE [LARGE SCALE GENOMIC DNA]</scope>
    <source>
        <strain evidence="4 5">WH53</strain>
    </source>
</reference>
<dbReference type="InterPro" id="IPR002068">
    <property type="entry name" value="A-crystallin/Hsp20_dom"/>
</dbReference>
<dbReference type="PANTHER" id="PTHR11527">
    <property type="entry name" value="HEAT-SHOCK PROTEIN 20 FAMILY MEMBER"/>
    <property type="match status" value="1"/>
</dbReference>